<proteinExistence type="predicted"/>
<gene>
    <name evidence="1" type="ORF">EYZ11_004124</name>
</gene>
<keyword evidence="2" id="KW-1185">Reference proteome</keyword>
<reference evidence="1 2" key="1">
    <citation type="submission" date="2019-03" db="EMBL/GenBank/DDBJ databases">
        <title>The genome sequence of a newly discovered highly antifungal drug resistant Aspergillus species, Aspergillus tanneri NIH 1004.</title>
        <authorList>
            <person name="Mounaud S."/>
            <person name="Singh I."/>
            <person name="Joardar V."/>
            <person name="Pakala S."/>
            <person name="Pakala S."/>
            <person name="Venepally P."/>
            <person name="Hoover J."/>
            <person name="Nierman W."/>
            <person name="Chung J."/>
            <person name="Losada L."/>
        </authorList>
    </citation>
    <scope>NUCLEOTIDE SEQUENCE [LARGE SCALE GENOMIC DNA]</scope>
    <source>
        <strain evidence="1 2">NIH1004</strain>
    </source>
</reference>
<organism evidence="1 2">
    <name type="scientific">Aspergillus tanneri</name>
    <dbReference type="NCBI Taxonomy" id="1220188"/>
    <lineage>
        <taxon>Eukaryota</taxon>
        <taxon>Fungi</taxon>
        <taxon>Dikarya</taxon>
        <taxon>Ascomycota</taxon>
        <taxon>Pezizomycotina</taxon>
        <taxon>Eurotiomycetes</taxon>
        <taxon>Eurotiomycetidae</taxon>
        <taxon>Eurotiales</taxon>
        <taxon>Aspergillaceae</taxon>
        <taxon>Aspergillus</taxon>
        <taxon>Aspergillus subgen. Circumdati</taxon>
    </lineage>
</organism>
<protein>
    <submittedName>
        <fullName evidence="1">Uncharacterized protein</fullName>
    </submittedName>
</protein>
<dbReference type="VEuPathDB" id="FungiDB:EYZ11_004124"/>
<comment type="caution">
    <text evidence="1">The sequence shown here is derived from an EMBL/GenBank/DDBJ whole genome shotgun (WGS) entry which is preliminary data.</text>
</comment>
<dbReference type="Proteomes" id="UP000308092">
    <property type="component" value="Unassembled WGS sequence"/>
</dbReference>
<evidence type="ECO:0000313" key="1">
    <source>
        <dbReference type="EMBL" id="THC96390.1"/>
    </source>
</evidence>
<sequence length="38" mass="4451">MYMFSILDDAFRTSTVDDIKTTMNTWVWAANNAFKTPF</sequence>
<name>A0A4S3JLW0_9EURO</name>
<dbReference type="AlphaFoldDB" id="A0A4S3JLW0"/>
<evidence type="ECO:0000313" key="2">
    <source>
        <dbReference type="Proteomes" id="UP000308092"/>
    </source>
</evidence>
<dbReference type="EMBL" id="SOSA01000115">
    <property type="protein sequence ID" value="THC96390.1"/>
    <property type="molecule type" value="Genomic_DNA"/>
</dbReference>
<accession>A0A4S3JLW0</accession>